<evidence type="ECO:0000313" key="3">
    <source>
        <dbReference type="Proteomes" id="UP000219435"/>
    </source>
</evidence>
<dbReference type="AlphaFoldDB" id="A0A285V4M2"/>
<dbReference type="OrthoDB" id="5114855at2"/>
<organism evidence="2 3">
    <name type="scientific">Blastococcus aggregatus</name>
    <dbReference type="NCBI Taxonomy" id="38502"/>
    <lineage>
        <taxon>Bacteria</taxon>
        <taxon>Bacillati</taxon>
        <taxon>Actinomycetota</taxon>
        <taxon>Actinomycetes</taxon>
        <taxon>Geodermatophilales</taxon>
        <taxon>Geodermatophilaceae</taxon>
        <taxon>Blastococcus</taxon>
    </lineage>
</organism>
<proteinExistence type="predicted"/>
<dbReference type="Proteomes" id="UP000219435">
    <property type="component" value="Unassembled WGS sequence"/>
</dbReference>
<sequence length="311" mass="34305">MITSPPPGASSSSRTTPTAFQLHAAVLAGRVLEPTGNTTSALIESYGKLVTGGLYRPQDLQAGHQLLVRSRLVSEEGGRHIPSESLKRLRDLPDDVAAELLLHELLLREPPLWLYAAVVDDEVRWENVPDADQDALRQLLADAARREALLLTLGRTLDAALLAEYGKAGEEHVVWACRRYLRDDQQRPDLAAQVHQVSLRSDQLGYDVTSPDVTGHRHRMEIKTTGSAAGGLVEFFLSRNEATVGERDPSWCLVAVRREADMSLHIVGWCRGVTLLPLLPRDLSPQGRWTSVRLSVPTTDFTPGLPLDVWV</sequence>
<feature type="domain" description="Protein NO VEIN C-terminal" evidence="1">
    <location>
        <begin position="194"/>
        <end position="258"/>
    </location>
</feature>
<dbReference type="InterPro" id="IPR024975">
    <property type="entry name" value="NOV_C"/>
</dbReference>
<name>A0A285V4M2_9ACTN</name>
<reference evidence="3" key="1">
    <citation type="submission" date="2017-08" db="EMBL/GenBank/DDBJ databases">
        <authorList>
            <person name="Varghese N."/>
            <person name="Submissions S."/>
        </authorList>
    </citation>
    <scope>NUCLEOTIDE SEQUENCE [LARGE SCALE GENOMIC DNA]</scope>
    <source>
        <strain evidence="3">DSM 4725</strain>
    </source>
</reference>
<dbReference type="EMBL" id="OBQI01000002">
    <property type="protein sequence ID" value="SOC48548.1"/>
    <property type="molecule type" value="Genomic_DNA"/>
</dbReference>
<gene>
    <name evidence="2" type="ORF">SAMN05660748_1244</name>
</gene>
<evidence type="ECO:0000313" key="2">
    <source>
        <dbReference type="EMBL" id="SOC48548.1"/>
    </source>
</evidence>
<keyword evidence="3" id="KW-1185">Reference proteome</keyword>
<protein>
    <recommendedName>
        <fullName evidence="1">Protein NO VEIN C-terminal domain-containing protein</fullName>
    </recommendedName>
</protein>
<accession>A0A285V4M2</accession>
<evidence type="ECO:0000259" key="1">
    <source>
        <dbReference type="Pfam" id="PF13020"/>
    </source>
</evidence>
<dbReference type="Pfam" id="PF13020">
    <property type="entry name" value="NOV_C"/>
    <property type="match status" value="1"/>
</dbReference>